<dbReference type="RefSeq" id="WP_002650094.1">
    <property type="nucleotide sequence ID" value="NZ_AANZ01000002.1"/>
</dbReference>
<name>A3ZMS6_9BACT</name>
<feature type="region of interest" description="Disordered" evidence="1">
    <location>
        <begin position="322"/>
        <end position="356"/>
    </location>
</feature>
<dbReference type="PANTHER" id="PTHR30093">
    <property type="entry name" value="GENERAL SECRETION PATHWAY PROTEIN G"/>
    <property type="match status" value="1"/>
</dbReference>
<dbReference type="NCBIfam" id="TIGR02532">
    <property type="entry name" value="IV_pilin_GFxxxE"/>
    <property type="match status" value="1"/>
</dbReference>
<dbReference type="Gene3D" id="3.30.700.10">
    <property type="entry name" value="Glycoprotein, Type 4 Pilin"/>
    <property type="match status" value="1"/>
</dbReference>
<dbReference type="Pfam" id="PF07596">
    <property type="entry name" value="SBP_bac_10"/>
    <property type="match status" value="1"/>
</dbReference>
<sequence>MKKKSGFTLVELLVVIAIIGVLIALLLPAVQQAREAARRMSCTNQLKQVGLALHNYHDTYGALPARAGGTLTNYSRLSPWIGLLPFLEQSALYGQISSPYTNASGNSFPAFGSKPWDGNYTPWSAQVPGLLCPSDGADPVWENMGSSNYVFSIGDCVRKTENQNSTNNWTIADTRGIFAQHHYCGFQSITDGLSNTVMIGERAMGVKDSRKIIGGIAVFGTPWIGGGEDEVTPSVCGALRGAGGEYPTGTPINSSAMGGHRWVDGCVSMQGFCTILPPNAPSCFRTESDRKEGIYTASSHHPGGASACFADGSVSFIPETIDTGDLSQSPTVGGPSPYGVWGSMGSKSGGEVFERP</sequence>
<dbReference type="InterPro" id="IPR027558">
    <property type="entry name" value="Pre_pil_HX9DG_C"/>
</dbReference>
<reference evidence="3 4" key="1">
    <citation type="submission" date="2006-02" db="EMBL/GenBank/DDBJ databases">
        <authorList>
            <person name="Amann R."/>
            <person name="Ferriera S."/>
            <person name="Johnson J."/>
            <person name="Kravitz S."/>
            <person name="Halpern A."/>
            <person name="Remington K."/>
            <person name="Beeson K."/>
            <person name="Tran B."/>
            <person name="Rogers Y.-H."/>
            <person name="Friedman R."/>
            <person name="Venter J.C."/>
        </authorList>
    </citation>
    <scope>NUCLEOTIDE SEQUENCE [LARGE SCALE GENOMIC DNA]</scope>
    <source>
        <strain evidence="3 4">DSM 3645</strain>
    </source>
</reference>
<dbReference type="STRING" id="314230.DSM3645_01020"/>
<dbReference type="InterPro" id="IPR011453">
    <property type="entry name" value="DUF1559"/>
</dbReference>
<evidence type="ECO:0000259" key="2">
    <source>
        <dbReference type="Pfam" id="PF07596"/>
    </source>
</evidence>
<dbReference type="PANTHER" id="PTHR30093:SF2">
    <property type="entry name" value="TYPE II SECRETION SYSTEM PROTEIN H"/>
    <property type="match status" value="1"/>
</dbReference>
<organism evidence="3 4">
    <name type="scientific">Blastopirellula marina DSM 3645</name>
    <dbReference type="NCBI Taxonomy" id="314230"/>
    <lineage>
        <taxon>Bacteria</taxon>
        <taxon>Pseudomonadati</taxon>
        <taxon>Planctomycetota</taxon>
        <taxon>Planctomycetia</taxon>
        <taxon>Pirellulales</taxon>
        <taxon>Pirellulaceae</taxon>
        <taxon>Blastopirellula</taxon>
    </lineage>
</organism>
<comment type="caution">
    <text evidence="3">The sequence shown here is derived from an EMBL/GenBank/DDBJ whole genome shotgun (WGS) entry which is preliminary data.</text>
</comment>
<accession>A3ZMS6</accession>
<evidence type="ECO:0000313" key="4">
    <source>
        <dbReference type="Proteomes" id="UP000004358"/>
    </source>
</evidence>
<feature type="domain" description="DUF1559" evidence="2">
    <location>
        <begin position="31"/>
        <end position="323"/>
    </location>
</feature>
<dbReference type="InterPro" id="IPR012902">
    <property type="entry name" value="N_methyl_site"/>
</dbReference>
<dbReference type="OrthoDB" id="241541at2"/>
<dbReference type="SUPFAM" id="SSF54523">
    <property type="entry name" value="Pili subunits"/>
    <property type="match status" value="1"/>
</dbReference>
<evidence type="ECO:0000313" key="3">
    <source>
        <dbReference type="EMBL" id="EAQ82252.1"/>
    </source>
</evidence>
<dbReference type="Pfam" id="PF07963">
    <property type="entry name" value="N_methyl"/>
    <property type="match status" value="1"/>
</dbReference>
<dbReference type="NCBIfam" id="TIGR04294">
    <property type="entry name" value="pre_pil_HX9DG"/>
    <property type="match status" value="1"/>
</dbReference>
<proteinExistence type="predicted"/>
<protein>
    <recommendedName>
        <fullName evidence="2">DUF1559 domain-containing protein</fullName>
    </recommendedName>
</protein>
<dbReference type="EMBL" id="AANZ01000002">
    <property type="protein sequence ID" value="EAQ82252.1"/>
    <property type="molecule type" value="Genomic_DNA"/>
</dbReference>
<dbReference type="AlphaFoldDB" id="A3ZMS6"/>
<gene>
    <name evidence="3" type="ORF">DSM3645_01020</name>
</gene>
<dbReference type="PROSITE" id="PS00409">
    <property type="entry name" value="PROKAR_NTER_METHYL"/>
    <property type="match status" value="1"/>
</dbReference>
<evidence type="ECO:0000256" key="1">
    <source>
        <dbReference type="SAM" id="MobiDB-lite"/>
    </source>
</evidence>
<dbReference type="HOGENOM" id="CLU_041661_0_0_0"/>
<dbReference type="InterPro" id="IPR045584">
    <property type="entry name" value="Pilin-like"/>
</dbReference>
<dbReference type="Proteomes" id="UP000004358">
    <property type="component" value="Unassembled WGS sequence"/>
</dbReference>